<dbReference type="InterPro" id="IPR010033">
    <property type="entry name" value="HAD_SF_ppase_IIIC"/>
</dbReference>
<dbReference type="AlphaFoldDB" id="A0A4Y3TTQ9"/>
<dbReference type="NCBIfam" id="TIGR01681">
    <property type="entry name" value="HAD-SF-IIIC"/>
    <property type="match status" value="1"/>
</dbReference>
<proteinExistence type="predicted"/>
<dbReference type="OrthoDB" id="323926at2"/>
<dbReference type="InterPro" id="IPR036412">
    <property type="entry name" value="HAD-like_sf"/>
</dbReference>
<dbReference type="InterPro" id="IPR023214">
    <property type="entry name" value="HAD_sf"/>
</dbReference>
<accession>A0A4Y3TTQ9</accession>
<dbReference type="NCBIfam" id="TIGR01686">
    <property type="entry name" value="FkbH"/>
    <property type="match status" value="1"/>
</dbReference>
<name>A0A4Y3TTQ9_9PROT</name>
<reference evidence="1 2" key="1">
    <citation type="submission" date="2019-06" db="EMBL/GenBank/DDBJ databases">
        <title>Whole genome shotgun sequence of Acetobacter peroxydans NBRC 13755.</title>
        <authorList>
            <person name="Hosoyama A."/>
            <person name="Uohara A."/>
            <person name="Ohji S."/>
            <person name="Ichikawa N."/>
        </authorList>
    </citation>
    <scope>NUCLEOTIDE SEQUENCE [LARGE SCALE GENOMIC DNA]</scope>
    <source>
        <strain evidence="1 2">NBRC 13755</strain>
    </source>
</reference>
<dbReference type="Gene3D" id="3.40.50.1000">
    <property type="entry name" value="HAD superfamily/HAD-like"/>
    <property type="match status" value="1"/>
</dbReference>
<comment type="caution">
    <text evidence="1">The sequence shown here is derived from an EMBL/GenBank/DDBJ whole genome shotgun (WGS) entry which is preliminary data.</text>
</comment>
<sequence>MDEILSSHNLLASTSLKRSDLLDQAAADGRIIRINVIRNHSFELIAATLDAFLALSDLRAEFSYSDYDDAFSLTALSEPADLHLLWVDLDRYDAQGQAYIIERLNTLGKTTTAPVIFAALGGEVLPEDSLCSEAIRDIAAKIGDRFYDLRLASFTGTRCSPAACLEISRFLGLRLIPSLLAPHLKAVVVDLDNTLYQGVLGEDGIDGVVLQEGHIALQQKLADLAAQGIFICIASKNEEQDALDLFTQRQDFPLRPNMITKFMVNWDKKSKNISEIECFLNIHHSSMLFVDDNMGELFDVTQQLPDIKVLWASPDSTANARALENFPGLLKNSVSAEDLIRSKDIQANEERRRLQEQMAPEDYLRSLEVVLEFRINDPEQINRVAELSNKTNQFIFNYRRYSIQEVTRLSSGEKSCVVTISMRDKLVNSGIIGAVLAELKDGVVCIDDVFVSCRALGRGLNEIILLGALKCACDKLGSHTVQVGFQHGERNRPAAEFISSHLKEHVEVAAEFNYTFPQGIVEILVES</sequence>
<gene>
    <name evidence="1" type="ORF">APE01nite_10190</name>
</gene>
<organism evidence="1 2">
    <name type="scientific">Acetobacter peroxydans</name>
    <dbReference type="NCBI Taxonomy" id="104098"/>
    <lineage>
        <taxon>Bacteria</taxon>
        <taxon>Pseudomonadati</taxon>
        <taxon>Pseudomonadota</taxon>
        <taxon>Alphaproteobacteria</taxon>
        <taxon>Acetobacterales</taxon>
        <taxon>Acetobacteraceae</taxon>
        <taxon>Acetobacter</taxon>
    </lineage>
</organism>
<evidence type="ECO:0000313" key="1">
    <source>
        <dbReference type="EMBL" id="GEB85222.1"/>
    </source>
</evidence>
<dbReference type="SUPFAM" id="SSF56784">
    <property type="entry name" value="HAD-like"/>
    <property type="match status" value="1"/>
</dbReference>
<dbReference type="RefSeq" id="WP_141375269.1">
    <property type="nucleotide sequence ID" value="NZ_BAPL01000024.1"/>
</dbReference>
<dbReference type="EMBL" id="BJMV01000004">
    <property type="protein sequence ID" value="GEB85222.1"/>
    <property type="molecule type" value="Genomic_DNA"/>
</dbReference>
<dbReference type="Proteomes" id="UP000317730">
    <property type="component" value="Unassembled WGS sequence"/>
</dbReference>
<protein>
    <submittedName>
        <fullName evidence="1">Haloacid dehalogenase</fullName>
    </submittedName>
</protein>
<keyword evidence="2" id="KW-1185">Reference proteome</keyword>
<evidence type="ECO:0000313" key="2">
    <source>
        <dbReference type="Proteomes" id="UP000317730"/>
    </source>
</evidence>
<dbReference type="InterPro" id="IPR010037">
    <property type="entry name" value="FkbH_domain"/>
</dbReference>